<feature type="region of interest" description="Disordered" evidence="1">
    <location>
        <begin position="1"/>
        <end position="81"/>
    </location>
</feature>
<dbReference type="EMBL" id="PJQL01005573">
    <property type="protein sequence ID" value="RCH77888.1"/>
    <property type="molecule type" value="Genomic_DNA"/>
</dbReference>
<dbReference type="Proteomes" id="UP000252139">
    <property type="component" value="Unassembled WGS sequence"/>
</dbReference>
<evidence type="ECO:0000313" key="3">
    <source>
        <dbReference type="Proteomes" id="UP000252139"/>
    </source>
</evidence>
<proteinExistence type="predicted"/>
<name>A0A367IJQ2_RHIAZ</name>
<dbReference type="AlphaFoldDB" id="A0A367IJQ2"/>
<feature type="non-terminal residue" evidence="2">
    <location>
        <position position="1"/>
    </location>
</feature>
<feature type="non-terminal residue" evidence="2">
    <location>
        <position position="81"/>
    </location>
</feature>
<protein>
    <submittedName>
        <fullName evidence="2">Uncharacterized protein</fullName>
    </submittedName>
</protein>
<feature type="compositionally biased region" description="Low complexity" evidence="1">
    <location>
        <begin position="47"/>
        <end position="81"/>
    </location>
</feature>
<gene>
    <name evidence="2" type="ORF">CU097_000768</name>
</gene>
<evidence type="ECO:0000313" key="2">
    <source>
        <dbReference type="EMBL" id="RCH77888.1"/>
    </source>
</evidence>
<accession>A0A367IJQ2</accession>
<sequence>KTSGSNSSSPNKPYMSSYNPSIPPLQDSIASSLPPFSRTPADSFHIPTPNVLPPLTTNANGFNNVTNNNSNADNNSSRQNA</sequence>
<reference evidence="2 3" key="1">
    <citation type="journal article" date="2018" name="G3 (Bethesda)">
        <title>Phylogenetic and Phylogenomic Definition of Rhizopus Species.</title>
        <authorList>
            <person name="Gryganskyi A.P."/>
            <person name="Golan J."/>
            <person name="Dolatabadi S."/>
            <person name="Mondo S."/>
            <person name="Robb S."/>
            <person name="Idnurm A."/>
            <person name="Muszewska A."/>
            <person name="Steczkiewicz K."/>
            <person name="Masonjones S."/>
            <person name="Liao H.L."/>
            <person name="Gajdeczka M.T."/>
            <person name="Anike F."/>
            <person name="Vuek A."/>
            <person name="Anishchenko I.M."/>
            <person name="Voigt K."/>
            <person name="de Hoog G.S."/>
            <person name="Smith M.E."/>
            <person name="Heitman J."/>
            <person name="Vilgalys R."/>
            <person name="Stajich J.E."/>
        </authorList>
    </citation>
    <scope>NUCLEOTIDE SEQUENCE [LARGE SCALE GENOMIC DNA]</scope>
    <source>
        <strain evidence="2 3">CBS 357.93</strain>
    </source>
</reference>
<keyword evidence="3" id="KW-1185">Reference proteome</keyword>
<feature type="compositionally biased region" description="Polar residues" evidence="1">
    <location>
        <begin position="1"/>
        <end position="20"/>
    </location>
</feature>
<organism evidence="2 3">
    <name type="scientific">Rhizopus azygosporus</name>
    <name type="common">Rhizopus microsporus var. azygosporus</name>
    <dbReference type="NCBI Taxonomy" id="86630"/>
    <lineage>
        <taxon>Eukaryota</taxon>
        <taxon>Fungi</taxon>
        <taxon>Fungi incertae sedis</taxon>
        <taxon>Mucoromycota</taxon>
        <taxon>Mucoromycotina</taxon>
        <taxon>Mucoromycetes</taxon>
        <taxon>Mucorales</taxon>
        <taxon>Mucorineae</taxon>
        <taxon>Rhizopodaceae</taxon>
        <taxon>Rhizopus</taxon>
    </lineage>
</organism>
<evidence type="ECO:0000256" key="1">
    <source>
        <dbReference type="SAM" id="MobiDB-lite"/>
    </source>
</evidence>
<comment type="caution">
    <text evidence="2">The sequence shown here is derived from an EMBL/GenBank/DDBJ whole genome shotgun (WGS) entry which is preliminary data.</text>
</comment>